<dbReference type="InterPro" id="IPR015919">
    <property type="entry name" value="Cadherin-like_sf"/>
</dbReference>
<dbReference type="InterPro" id="IPR013164">
    <property type="entry name" value="Cadherin_N"/>
</dbReference>
<dbReference type="FunFam" id="2.60.40.60:FF:000007">
    <property type="entry name" value="Protocadherin alpha 2"/>
    <property type="match status" value="2"/>
</dbReference>
<dbReference type="PANTHER" id="PTHR24028">
    <property type="entry name" value="CADHERIN-87A"/>
    <property type="match status" value="1"/>
</dbReference>
<evidence type="ECO:0000256" key="10">
    <source>
        <dbReference type="ARBA" id="ARBA00023180"/>
    </source>
</evidence>
<dbReference type="CDD" id="cd11304">
    <property type="entry name" value="Cadherin_repeat"/>
    <property type="match status" value="12"/>
</dbReference>
<dbReference type="SMART" id="SM00112">
    <property type="entry name" value="CA"/>
    <property type="match status" value="12"/>
</dbReference>
<keyword evidence="3 12" id="KW-0812">Transmembrane</keyword>
<accession>A0AA35P9A6</accession>
<dbReference type="FunFam" id="2.60.40.60:FF:000001">
    <property type="entry name" value="Protocadherin alpha 2"/>
    <property type="match status" value="2"/>
</dbReference>
<evidence type="ECO:0000256" key="12">
    <source>
        <dbReference type="SAM" id="Phobius"/>
    </source>
</evidence>
<keyword evidence="10" id="KW-0325">Glycoprotein</keyword>
<feature type="domain" description="Cadherin" evidence="14">
    <location>
        <begin position="1149"/>
        <end position="1254"/>
    </location>
</feature>
<feature type="chain" id="PRO_5041326790" evidence="13">
    <location>
        <begin position="32"/>
        <end position="1611"/>
    </location>
</feature>
<dbReference type="InterPro" id="IPR050174">
    <property type="entry name" value="Protocadherin/Cadherin-CA"/>
</dbReference>
<dbReference type="FunFam" id="2.60.40.60:FF:000233">
    <property type="entry name" value="Protocadherin gamma-A3 isoform 1"/>
    <property type="match status" value="2"/>
</dbReference>
<dbReference type="PROSITE" id="PS00232">
    <property type="entry name" value="CADHERIN_1"/>
    <property type="match status" value="7"/>
</dbReference>
<organism evidence="15 16">
    <name type="scientific">Podarcis lilfordi</name>
    <name type="common">Lilford's wall lizard</name>
    <dbReference type="NCBI Taxonomy" id="74358"/>
    <lineage>
        <taxon>Eukaryota</taxon>
        <taxon>Metazoa</taxon>
        <taxon>Chordata</taxon>
        <taxon>Craniata</taxon>
        <taxon>Vertebrata</taxon>
        <taxon>Euteleostomi</taxon>
        <taxon>Lepidosauria</taxon>
        <taxon>Squamata</taxon>
        <taxon>Bifurcata</taxon>
        <taxon>Unidentata</taxon>
        <taxon>Episquamata</taxon>
        <taxon>Laterata</taxon>
        <taxon>Lacertibaenia</taxon>
        <taxon>Lacertidae</taxon>
        <taxon>Podarcis</taxon>
    </lineage>
</organism>
<evidence type="ECO:0000256" key="2">
    <source>
        <dbReference type="ARBA" id="ARBA00022475"/>
    </source>
</evidence>
<keyword evidence="4 13" id="KW-0732">Signal</keyword>
<evidence type="ECO:0000256" key="1">
    <source>
        <dbReference type="ARBA" id="ARBA00004251"/>
    </source>
</evidence>
<dbReference type="FunFam" id="2.60.40.60:FF:000003">
    <property type="entry name" value="Protocadherin alpha 2"/>
    <property type="match status" value="2"/>
</dbReference>
<feature type="domain" description="Cadherin" evidence="14">
    <location>
        <begin position="136"/>
        <end position="244"/>
    </location>
</feature>
<comment type="subcellular location">
    <subcellularLocation>
        <location evidence="1">Cell membrane</location>
        <topology evidence="1">Single-pass type I membrane protein</topology>
    </subcellularLocation>
</comment>
<dbReference type="InterPro" id="IPR032455">
    <property type="entry name" value="Cadherin_C"/>
</dbReference>
<evidence type="ECO:0000256" key="11">
    <source>
        <dbReference type="PROSITE-ProRule" id="PRU00043"/>
    </source>
</evidence>
<dbReference type="Proteomes" id="UP001178461">
    <property type="component" value="Chromosome 7"/>
</dbReference>
<feature type="domain" description="Cadherin" evidence="14">
    <location>
        <begin position="1255"/>
        <end position="1361"/>
    </location>
</feature>
<dbReference type="EMBL" id="OX395132">
    <property type="protein sequence ID" value="CAI5780401.1"/>
    <property type="molecule type" value="Genomic_DNA"/>
</dbReference>
<keyword evidence="7" id="KW-0130">Cell adhesion</keyword>
<proteinExistence type="predicted"/>
<gene>
    <name evidence="15" type="ORF">PODLI_1B019416</name>
</gene>
<evidence type="ECO:0000256" key="3">
    <source>
        <dbReference type="ARBA" id="ARBA00022692"/>
    </source>
</evidence>
<feature type="transmembrane region" description="Helical" evidence="12">
    <location>
        <begin position="687"/>
        <end position="709"/>
    </location>
</feature>
<feature type="signal peptide" evidence="13">
    <location>
        <begin position="1"/>
        <end position="31"/>
    </location>
</feature>
<dbReference type="PRINTS" id="PR00205">
    <property type="entry name" value="CADHERIN"/>
</dbReference>
<protein>
    <submittedName>
        <fullName evidence="15">Protocadherin Fat 4-like</fullName>
    </submittedName>
</protein>
<keyword evidence="2" id="KW-1003">Cell membrane</keyword>
<evidence type="ECO:0000256" key="9">
    <source>
        <dbReference type="ARBA" id="ARBA00023136"/>
    </source>
</evidence>
<evidence type="ECO:0000256" key="13">
    <source>
        <dbReference type="SAM" id="SignalP"/>
    </source>
</evidence>
<evidence type="ECO:0000256" key="5">
    <source>
        <dbReference type="ARBA" id="ARBA00022737"/>
    </source>
</evidence>
<sequence>MVAPWGDSSSVGRKQLLQLIVLHTAWLMGSGQLHYSVPEESQHGTFVGRIAQDLGLEVDELMPRMFRMESEDHGDSFEVNVQNGILFVNSRIDREELCAKSPLCSVHLEVIVDKPLRVFHVEVEIKDINDNSPVFLASKQSLSVAESMLPGTRFPLKGASDADVGVNAQLKYKLNSTEYFVIEEKINDQQSVSLALVLNKPLDREKIPVHRLVLTATDGGQPELTGTVHLEITVMDANDNAPVFNQSVYKVKLLENVADGTLVIHLNATDLDEGTNKEITYSFSNNVPSNIFSIQSDTGEIRVKGKVDFEDINMYNVEIEAKDRGSPPLSGHCTILIEILDVNDNAPEMSLKSMLVPLPEDSSPGAVVALISISDKDSGSNGQVSCSLWPTGLPFKLVPTFKNYYSLVLAELVDREQVAEYGLVVVAQDQGVPSLSASSSLVVPISDVNDNAPAFAQPFYTVFVKENNPPGAHIFTMSASDPDVAENALVSYWLDEKLWSLSSYISVHSESGKIYALQSLDYEEMKLLEFQVRAKDAGLPSLCSNVTVQVFVVDDNDNDPTVSGQGEAPVKLVVPVMAGHLVSKIHALDADSGYNAWLRYELHELTSGPWQVGLYSGEISTRRALNEAEGSSSHSLLVLVKDHGKPPRSVTTTLSVSLVPNTQMFHDDVHLPRMGGGSGPLVDNVNIYLIIAICSVSSLFLLAVILYVVQRFHRQAEETMVYGPGTATLVCASEVGSWSYSNRHSHILAGVSGEAGAKSDLMVFSPNIPVFAENGDVGIMTEVVPNSSGQRGIQRKIFDMVVPWRDYSVRKQLLQLVLLHTAWMVGSGQLHYSVPEESQHGTFVGRIAQDLGLEVSELVPRMFRIVSKEHKDYLEVNVQNGILFVNSRMDREELCSKNPVCAIHLEVIVDNPMRIFHVDVEIADINDNAPVFSASEENLSILESRLAGSVFPLEGALDADVGTNAQLTYHLSPSDHFMLDFQRSSEDNSLGFVITKPLDREDISVHRLLLTATDGGQPVLTGTVQLVITVLDVNDNPPVFNQSVYKVQMLENASLGTSVVKLNATDVDDGINRDITYSIRSVIPPKSSTMFRIDPNTGQILLNNELDYEDTNSYEIRAEATDKSAYPLSGHCKVLIEILDVNDNIPEVSVTFLLVPVAEDSSLGTVVASISVSDRDSGVNGQVTCSLWPTVLPFKLVSTYKNYYSLVLAESLDREEMSEYRLVVTAQDQGTPSLSASSSLVVPIGDVNDNAPAFPQPSYTVFVKENNPPGAHVFTVSALDPDLGENALVSYWLDEKLWSLSSYISVHSESGKVYALQPLDYEEVKLLEFQVRAKDSGFPPLCGNVTIQVFVVDENDNVPAVSRPEEVSLALLVAPVLAGHVVGKVHALDADSGYNAWLRYELHEATRGPWRVGLYSGEISTTRALDEMEGSSSQSVLVLVKDHGKPALSTTATLSVSFVASTQVIHRDAHLPRMGGSPKPLVDNVNVYLIVAICSVSSLFLLVIIVYMALRCQCQPKEPVMYGPGTATLVCASEVGSWSYSNRHSHILAAASGEPGAKNDLMVFSPGIPSIVENGKQQDLLCATVSALSELFYYAYLCYNICVYNFHLFYF</sequence>
<dbReference type="Pfam" id="PF00028">
    <property type="entry name" value="Cadherin"/>
    <property type="match status" value="10"/>
</dbReference>
<feature type="domain" description="Cadherin" evidence="14">
    <location>
        <begin position="36"/>
        <end position="135"/>
    </location>
</feature>
<keyword evidence="9 12" id="KW-0472">Membrane</keyword>
<reference evidence="15" key="1">
    <citation type="submission" date="2022-12" db="EMBL/GenBank/DDBJ databases">
        <authorList>
            <person name="Alioto T."/>
            <person name="Alioto T."/>
            <person name="Gomez Garrido J."/>
        </authorList>
    </citation>
    <scope>NUCLEOTIDE SEQUENCE</scope>
</reference>
<keyword evidence="6 11" id="KW-0106">Calcium</keyword>
<dbReference type="FunFam" id="2.60.40.60:FF:000002">
    <property type="entry name" value="Protocadherin alpha 2"/>
    <property type="match status" value="2"/>
</dbReference>
<dbReference type="Gene3D" id="2.60.40.60">
    <property type="entry name" value="Cadherins"/>
    <property type="match status" value="12"/>
</dbReference>
<dbReference type="InterPro" id="IPR020894">
    <property type="entry name" value="Cadherin_CS"/>
</dbReference>
<keyword evidence="8 12" id="KW-1133">Transmembrane helix</keyword>
<feature type="domain" description="Cadherin" evidence="14">
    <location>
        <begin position="245"/>
        <end position="349"/>
    </location>
</feature>
<feature type="transmembrane region" description="Helical" evidence="12">
    <location>
        <begin position="1487"/>
        <end position="1510"/>
    </location>
</feature>
<evidence type="ECO:0000256" key="8">
    <source>
        <dbReference type="ARBA" id="ARBA00022989"/>
    </source>
</evidence>
<dbReference type="InterPro" id="IPR002126">
    <property type="entry name" value="Cadherin-like_dom"/>
</dbReference>
<feature type="domain" description="Cadherin" evidence="14">
    <location>
        <begin position="579"/>
        <end position="674"/>
    </location>
</feature>
<feature type="domain" description="Cadherin" evidence="14">
    <location>
        <begin position="833"/>
        <end position="932"/>
    </location>
</feature>
<feature type="domain" description="Cadherin" evidence="14">
    <location>
        <begin position="1379"/>
        <end position="1474"/>
    </location>
</feature>
<keyword evidence="16" id="KW-1185">Reference proteome</keyword>
<dbReference type="PROSITE" id="PS50268">
    <property type="entry name" value="CADHERIN_2"/>
    <property type="match status" value="12"/>
</dbReference>
<evidence type="ECO:0000256" key="6">
    <source>
        <dbReference type="ARBA" id="ARBA00022837"/>
    </source>
</evidence>
<dbReference type="Pfam" id="PF16492">
    <property type="entry name" value="Cadherin_C_2"/>
    <property type="match status" value="2"/>
</dbReference>
<evidence type="ECO:0000259" key="14">
    <source>
        <dbReference type="PROSITE" id="PS50268"/>
    </source>
</evidence>
<evidence type="ECO:0000256" key="4">
    <source>
        <dbReference type="ARBA" id="ARBA00022729"/>
    </source>
</evidence>
<dbReference type="SUPFAM" id="SSF49313">
    <property type="entry name" value="Cadherin-like"/>
    <property type="match status" value="12"/>
</dbReference>
<dbReference type="FunFam" id="2.60.40.60:FF:000006">
    <property type="entry name" value="Protocadherin alpha 2"/>
    <property type="match status" value="2"/>
</dbReference>
<dbReference type="GO" id="GO:0005509">
    <property type="term" value="F:calcium ion binding"/>
    <property type="evidence" value="ECO:0007669"/>
    <property type="project" value="UniProtKB-UniRule"/>
</dbReference>
<feature type="domain" description="Cadherin" evidence="14">
    <location>
        <begin position="350"/>
        <end position="455"/>
    </location>
</feature>
<feature type="domain" description="Cadherin" evidence="14">
    <location>
        <begin position="933"/>
        <end position="1040"/>
    </location>
</feature>
<dbReference type="Pfam" id="PF08266">
    <property type="entry name" value="Cadherin_2"/>
    <property type="match status" value="2"/>
</dbReference>
<keyword evidence="5" id="KW-0677">Repeat</keyword>
<dbReference type="PANTHER" id="PTHR24028:SF133">
    <property type="entry name" value="PROTOCADHERIN ALPHA-4"/>
    <property type="match status" value="1"/>
</dbReference>
<evidence type="ECO:0000313" key="15">
    <source>
        <dbReference type="EMBL" id="CAI5780401.1"/>
    </source>
</evidence>
<evidence type="ECO:0000313" key="16">
    <source>
        <dbReference type="Proteomes" id="UP001178461"/>
    </source>
</evidence>
<dbReference type="GO" id="GO:0007156">
    <property type="term" value="P:homophilic cell adhesion via plasma membrane adhesion molecules"/>
    <property type="evidence" value="ECO:0007669"/>
    <property type="project" value="InterPro"/>
</dbReference>
<dbReference type="GO" id="GO:0005886">
    <property type="term" value="C:plasma membrane"/>
    <property type="evidence" value="ECO:0007669"/>
    <property type="project" value="UniProtKB-SubCell"/>
</dbReference>
<feature type="domain" description="Cadherin" evidence="14">
    <location>
        <begin position="1041"/>
        <end position="1148"/>
    </location>
</feature>
<evidence type="ECO:0000256" key="7">
    <source>
        <dbReference type="ARBA" id="ARBA00022889"/>
    </source>
</evidence>
<feature type="domain" description="Cadherin" evidence="14">
    <location>
        <begin position="456"/>
        <end position="562"/>
    </location>
</feature>
<name>A0AA35P9A6_9SAUR</name>